<dbReference type="EMBL" id="SLXL01000011">
    <property type="protein sequence ID" value="TCP21372.1"/>
    <property type="molecule type" value="Genomic_DNA"/>
</dbReference>
<evidence type="ECO:0000313" key="3">
    <source>
        <dbReference type="Proteomes" id="UP000295733"/>
    </source>
</evidence>
<keyword evidence="3" id="KW-1185">Reference proteome</keyword>
<dbReference type="SMART" id="SM00460">
    <property type="entry name" value="TGc"/>
    <property type="match status" value="1"/>
</dbReference>
<dbReference type="AlphaFoldDB" id="A0A4R2NJ75"/>
<name>A0A4R2NJ75_RHOAD</name>
<accession>A0A4R2NJ75</accession>
<dbReference type="SUPFAM" id="SSF54001">
    <property type="entry name" value="Cysteine proteinases"/>
    <property type="match status" value="1"/>
</dbReference>
<dbReference type="RefSeq" id="WP_132604770.1">
    <property type="nucleotide sequence ID" value="NZ_NRRP01000033.1"/>
</dbReference>
<dbReference type="InterPro" id="IPR013589">
    <property type="entry name" value="Bac_transglu_N"/>
</dbReference>
<dbReference type="Proteomes" id="UP000295733">
    <property type="component" value="Unassembled WGS sequence"/>
</dbReference>
<dbReference type="PANTHER" id="PTHR33490">
    <property type="entry name" value="BLR5614 PROTEIN-RELATED"/>
    <property type="match status" value="1"/>
</dbReference>
<dbReference type="InterPro" id="IPR038765">
    <property type="entry name" value="Papain-like_cys_pep_sf"/>
</dbReference>
<comment type="caution">
    <text evidence="2">The sequence shown here is derived from an EMBL/GenBank/DDBJ whole genome shotgun (WGS) entry which is preliminary data.</text>
</comment>
<dbReference type="PANTHER" id="PTHR33490:SF1">
    <property type="entry name" value="SLL1233 PROTEIN"/>
    <property type="match status" value="1"/>
</dbReference>
<protein>
    <submittedName>
        <fullName evidence="2">Uncharacterized protein (DUF2126 family)</fullName>
    </submittedName>
</protein>
<gene>
    <name evidence="2" type="ORF">EV656_11123</name>
</gene>
<dbReference type="InterPro" id="IPR002931">
    <property type="entry name" value="Transglutaminase-like"/>
</dbReference>
<reference evidence="2 3" key="1">
    <citation type="submission" date="2019-03" db="EMBL/GenBank/DDBJ databases">
        <title>Genomic Encyclopedia of Type Strains, Phase IV (KMG-IV): sequencing the most valuable type-strain genomes for metagenomic binning, comparative biology and taxonomic classification.</title>
        <authorList>
            <person name="Goeker M."/>
        </authorList>
    </citation>
    <scope>NUCLEOTIDE SEQUENCE [LARGE SCALE GENOMIC DNA]</scope>
    <source>
        <strain evidence="2 3">DSM 2781</strain>
    </source>
</reference>
<dbReference type="Pfam" id="PF01841">
    <property type="entry name" value="Transglut_core"/>
    <property type="match status" value="1"/>
</dbReference>
<dbReference type="OrthoDB" id="9804023at2"/>
<dbReference type="Pfam" id="PF09899">
    <property type="entry name" value="DUF2126"/>
    <property type="match status" value="1"/>
</dbReference>
<evidence type="ECO:0000313" key="2">
    <source>
        <dbReference type="EMBL" id="TCP21372.1"/>
    </source>
</evidence>
<evidence type="ECO:0000259" key="1">
    <source>
        <dbReference type="SMART" id="SM00460"/>
    </source>
</evidence>
<organism evidence="2 3">
    <name type="scientific">Rhodovulum adriaticum</name>
    <name type="common">Rhodopseudomonas adriatica</name>
    <dbReference type="NCBI Taxonomy" id="35804"/>
    <lineage>
        <taxon>Bacteria</taxon>
        <taxon>Pseudomonadati</taxon>
        <taxon>Pseudomonadota</taxon>
        <taxon>Alphaproteobacteria</taxon>
        <taxon>Rhodobacterales</taxon>
        <taxon>Paracoccaceae</taxon>
        <taxon>Rhodovulum</taxon>
    </lineage>
</organism>
<feature type="domain" description="Transglutaminase-like" evidence="1">
    <location>
        <begin position="172"/>
        <end position="248"/>
    </location>
</feature>
<sequence length="1114" mass="122612">MSITVALTHRTTYSYDRPIGLAPHVVRLRPAPHARTPIRSYSLQINPSGHFLNWQQDAFANWQARLVFPEKVQKLEVVVDVVADMVAINPFDFFVEEGCAEVPFDYGAALGHDLIPYLKRIDDSATFRAFVAAAPQPKGPTNDWLVALNQYVQSAIAYTVRMEPGVQTPTETIKRALGSCRDSGWLLAAMLREFGYASRFVSGYLIQLAADQKAVDGPSGPEEDFTDLHAWTEVYLPGAGWVGLDPTSGLFAGEGHIPLACTPEPGSAAPITGAHEPAEVEFGFDMQVVRLKEPPRVTRPLTPVQWAEIDRAGQAVDKLLADRDVRLTMGGEPTFVSATDRDAGEWTVEAVGPTKRAKADALIRRLQARFAPHGVLHHGQGKWYPGEQLPRWAFSLIWRGDGVPLWSDPDRIAPEGKGAANAQSAGAFAKRLVERLGLDTDCAQPVYEDPLEFLGREAQLPANVTPEDSKLDDPQERARLTRVFSRGFGTPSGYVIPLQLAQARATGRRFRWASEKWETRRGYLFSIPGDSPLGFRLPLGALNWLGDAAPRPFQRDPMADPGALRPHLVRQSAQNAAPAPADQMGADTTLREVGDSDDWLEGGATVWAPGMAIRTALTVEPRDGILHVFYPPTGSVEEYLDLLAAVEETAAELDLPVRNEGYEPPRDPRVNVIRVTPDPGVIEVNIHPAHNWGDLREITAALYEEARQCGLDSISFMVDGRIVGSGGGNHIVVGGATPADSPFLRRPDLLASIIRYWQAHPSLSYLFSGTFIGPTSQAPRFDEGRPEAIYEMEIAMSELDRLASQGHAAPWLVDRLFRHLLTDMTGNTHRAEICIDKLFSPDGPTGRLGLVEFRGFEMPPHWQMSMAQALVLRGLIAWFWDTPYRGEMRDWGTDMHDRFLLPDPLWSDFGQVLQDLSRAHGVAFAPEWFDAQREFRFPIAGKTTVCGVGIELRNAIEPWLTLGEEAGAGGTARYVDSSVERVQVKLTGLDPDRHSLTCNGLAVPLHAQADGSHIAGIRYRAWQPWSALHPTIPAHGPLVFDLHDRFAGRSVGGCTYHVAHPGGRAHETRPINALEAEGRRLTRFQPGGHSAGPGTPQWRGVNPAFPYTLDLRRA</sequence>
<proteinExistence type="predicted"/>
<dbReference type="Pfam" id="PF08379">
    <property type="entry name" value="Bact_transglu_N"/>
    <property type="match status" value="1"/>
</dbReference>
<dbReference type="Gene3D" id="3.10.620.30">
    <property type="match status" value="1"/>
</dbReference>
<dbReference type="InterPro" id="IPR018667">
    <property type="entry name" value="DUF2126"/>
</dbReference>